<protein>
    <submittedName>
        <fullName evidence="1">Uncharacterized protein</fullName>
    </submittedName>
</protein>
<sequence length="160" mass="18152">MYTNTIIKTEIDEKVIKAFKLDALTRSKLFFKLTTRLAIPFGGVLDGAFSADRSLVCASVASLLSQHLDQETFEQTQLILFGSIVEDGEALATPEAINKWFEYNDVNPIDLFVWLVDENLVTLFKGSKQLQSLKPKFAEFYKKFEDFIPKTVISDDSIKE</sequence>
<proteinExistence type="predicted"/>
<organism evidence="1 2">
    <name type="scientific">Vibrio cholerae</name>
    <dbReference type="NCBI Taxonomy" id="666"/>
    <lineage>
        <taxon>Bacteria</taxon>
        <taxon>Pseudomonadati</taxon>
        <taxon>Pseudomonadota</taxon>
        <taxon>Gammaproteobacteria</taxon>
        <taxon>Vibrionales</taxon>
        <taxon>Vibrionaceae</taxon>
        <taxon>Vibrio</taxon>
    </lineage>
</organism>
<name>A0A395TE79_VIBCL</name>
<comment type="caution">
    <text evidence="1">The sequence shown here is derived from an EMBL/GenBank/DDBJ whole genome shotgun (WGS) entry which is preliminary data.</text>
</comment>
<accession>A0A395TE79</accession>
<reference evidence="1 2" key="1">
    <citation type="journal article" date="2017" name="Emerg. Infect. Dis.">
        <title>Carbapenemase VCC-1-Producing Vibrio cholerae in Coastal Waters of Germany.</title>
        <authorList>
            <person name="Hammerl J.A."/>
            <person name="Jackel C."/>
            <person name="Bortolaia V."/>
            <person name="Schwartz K."/>
            <person name="Bier N."/>
            <person name="Hendriksen R.S."/>
            <person name="Guerra B."/>
            <person name="Strauch E."/>
        </authorList>
    </citation>
    <scope>NUCLEOTIDE SEQUENCE [LARGE SCALE GENOMIC DNA]</scope>
    <source>
        <strain evidence="1 2">VN-2825</strain>
    </source>
</reference>
<evidence type="ECO:0000313" key="1">
    <source>
        <dbReference type="EMBL" id="RGP83350.1"/>
    </source>
</evidence>
<gene>
    <name evidence="1" type="ORF">BC353_17510</name>
</gene>
<dbReference type="AlphaFoldDB" id="A0A395TE79"/>
<dbReference type="Proteomes" id="UP000266701">
    <property type="component" value="Unassembled WGS sequence"/>
</dbReference>
<evidence type="ECO:0000313" key="2">
    <source>
        <dbReference type="Proteomes" id="UP000266701"/>
    </source>
</evidence>
<dbReference type="EMBL" id="MCBA01000186">
    <property type="protein sequence ID" value="RGP83350.1"/>
    <property type="molecule type" value="Genomic_DNA"/>
</dbReference>